<dbReference type="Gene3D" id="3.40.30.10">
    <property type="entry name" value="Glutaredoxin"/>
    <property type="match status" value="1"/>
</dbReference>
<dbReference type="InterPro" id="IPR013766">
    <property type="entry name" value="Thioredoxin_domain"/>
</dbReference>
<organism evidence="6">
    <name type="scientific">Pinctada fucata</name>
    <name type="common">Akoya pearl oyster</name>
    <name type="synonym">Pinctada imbricata fucata</name>
    <dbReference type="NCBI Taxonomy" id="50426"/>
    <lineage>
        <taxon>Eukaryota</taxon>
        <taxon>Metazoa</taxon>
        <taxon>Spiralia</taxon>
        <taxon>Lophotrochozoa</taxon>
        <taxon>Mollusca</taxon>
        <taxon>Bivalvia</taxon>
        <taxon>Autobranchia</taxon>
        <taxon>Pteriomorphia</taxon>
        <taxon>Pterioida</taxon>
        <taxon>Pterioidea</taxon>
        <taxon>Pteriidae</taxon>
        <taxon>Pinctada</taxon>
    </lineage>
</organism>
<evidence type="ECO:0000256" key="2">
    <source>
        <dbReference type="PIRNR" id="PIRNR000077"/>
    </source>
</evidence>
<dbReference type="InterPro" id="IPR017937">
    <property type="entry name" value="Thioredoxin_CS"/>
</dbReference>
<dbReference type="SUPFAM" id="SSF52833">
    <property type="entry name" value="Thioredoxin-like"/>
    <property type="match status" value="1"/>
</dbReference>
<keyword evidence="1 4" id="KW-1015">Disulfide bond</keyword>
<dbReference type="EMBL" id="GELH01000613">
    <property type="protein sequence ID" value="JAS03659.1"/>
    <property type="molecule type" value="Transcribed_RNA"/>
</dbReference>
<dbReference type="PIRSF" id="PIRSF000077">
    <property type="entry name" value="Thioredoxin"/>
    <property type="match status" value="1"/>
</dbReference>
<feature type="domain" description="Thioredoxin" evidence="5">
    <location>
        <begin position="1"/>
        <end position="104"/>
    </location>
</feature>
<evidence type="ECO:0000256" key="1">
    <source>
        <dbReference type="ARBA" id="ARBA00023157"/>
    </source>
</evidence>
<dbReference type="PROSITE" id="PS00194">
    <property type="entry name" value="THIOREDOXIN_1"/>
    <property type="match status" value="1"/>
</dbReference>
<dbReference type="PANTHER" id="PTHR46115">
    <property type="entry name" value="THIOREDOXIN-LIKE PROTEIN 1"/>
    <property type="match status" value="1"/>
</dbReference>
<proteinExistence type="inferred from homology"/>
<dbReference type="InterPro" id="IPR005746">
    <property type="entry name" value="Thioredoxin"/>
</dbReference>
<comment type="similarity">
    <text evidence="2">Belongs to the thioredoxin family.</text>
</comment>
<accession>A0A194AK15</accession>
<dbReference type="CDD" id="cd02947">
    <property type="entry name" value="TRX_family"/>
    <property type="match status" value="1"/>
</dbReference>
<evidence type="ECO:0000313" key="6">
    <source>
        <dbReference type="EMBL" id="JAS03659.1"/>
    </source>
</evidence>
<feature type="active site" description="Nucleophile" evidence="3">
    <location>
        <position position="33"/>
    </location>
</feature>
<evidence type="ECO:0000256" key="3">
    <source>
        <dbReference type="PIRSR" id="PIRSR000077-1"/>
    </source>
</evidence>
<dbReference type="AlphaFoldDB" id="A0A194AK15"/>
<dbReference type="PROSITE" id="PS51352">
    <property type="entry name" value="THIOREDOXIN_2"/>
    <property type="match status" value="1"/>
</dbReference>
<dbReference type="PRINTS" id="PR00421">
    <property type="entry name" value="THIOREDOXIN"/>
</dbReference>
<feature type="site" description="Contributes to redox potential value" evidence="3">
    <location>
        <position position="31"/>
    </location>
</feature>
<dbReference type="FunFam" id="3.40.30.10:FF:000245">
    <property type="entry name" value="Thioredoxin"/>
    <property type="match status" value="1"/>
</dbReference>
<feature type="active site" description="Nucleophile" evidence="3">
    <location>
        <position position="30"/>
    </location>
</feature>
<feature type="disulfide bond" description="Redox-active" evidence="4">
    <location>
        <begin position="30"/>
        <end position="33"/>
    </location>
</feature>
<dbReference type="GO" id="GO:0015035">
    <property type="term" value="F:protein-disulfide reductase activity"/>
    <property type="evidence" value="ECO:0007669"/>
    <property type="project" value="InterPro"/>
</dbReference>
<evidence type="ECO:0000256" key="4">
    <source>
        <dbReference type="PIRSR" id="PIRSR000077-4"/>
    </source>
</evidence>
<feature type="site" description="Contributes to redox potential value" evidence="3">
    <location>
        <position position="32"/>
    </location>
</feature>
<dbReference type="EMBL" id="GELH01000614">
    <property type="protein sequence ID" value="JAS03658.1"/>
    <property type="molecule type" value="Transcribed_RNA"/>
</dbReference>
<dbReference type="InterPro" id="IPR036249">
    <property type="entry name" value="Thioredoxin-like_sf"/>
</dbReference>
<reference evidence="6" key="1">
    <citation type="submission" date="2016-03" db="EMBL/GenBank/DDBJ databases">
        <authorList>
            <person name="Ploux O."/>
        </authorList>
    </citation>
    <scope>NUCLEOTIDE SEQUENCE</scope>
    <source>
        <tissue evidence="6">Mantle</tissue>
    </source>
</reference>
<keyword evidence="4" id="KW-0676">Redox-active center</keyword>
<dbReference type="NCBIfam" id="TIGR01068">
    <property type="entry name" value="thioredoxin"/>
    <property type="match status" value="1"/>
</dbReference>
<dbReference type="Pfam" id="PF00085">
    <property type="entry name" value="Thioredoxin"/>
    <property type="match status" value="1"/>
</dbReference>
<sequence>MVTLVKTKEEFDGKLKEKPLALVDFYADWCGPCRMIAPKIEEFAKEFTNVTFLKVNVDESSEISEEYEISAMPTFKLFREGKVVKEVVGASEAKIKEALEELVA</sequence>
<evidence type="ECO:0000259" key="5">
    <source>
        <dbReference type="PROSITE" id="PS51352"/>
    </source>
</evidence>
<feature type="site" description="Deprotonates C-terminal active site Cys" evidence="3">
    <location>
        <position position="24"/>
    </location>
</feature>
<name>A0A194AK15_PINFU</name>
<protein>
    <recommendedName>
        <fullName evidence="2">Thioredoxin</fullName>
    </recommendedName>
</protein>